<evidence type="ECO:0000256" key="1">
    <source>
        <dbReference type="SAM" id="MobiDB-lite"/>
    </source>
</evidence>
<dbReference type="Proteomes" id="UP001487740">
    <property type="component" value="Unassembled WGS sequence"/>
</dbReference>
<gene>
    <name evidence="2" type="ORF">O3P69_008936</name>
</gene>
<comment type="caution">
    <text evidence="2">The sequence shown here is derived from an EMBL/GenBank/DDBJ whole genome shotgun (WGS) entry which is preliminary data.</text>
</comment>
<dbReference type="EMBL" id="JARAKH010000027">
    <property type="protein sequence ID" value="KAK8389573.1"/>
    <property type="molecule type" value="Genomic_DNA"/>
</dbReference>
<reference evidence="2 3" key="1">
    <citation type="submission" date="2023-03" db="EMBL/GenBank/DDBJ databases">
        <title>High-quality genome of Scylla paramamosain provides insights in environmental adaptation.</title>
        <authorList>
            <person name="Zhang L."/>
        </authorList>
    </citation>
    <scope>NUCLEOTIDE SEQUENCE [LARGE SCALE GENOMIC DNA]</scope>
    <source>
        <strain evidence="2">LZ_2023a</strain>
        <tissue evidence="2">Muscle</tissue>
    </source>
</reference>
<proteinExistence type="predicted"/>
<protein>
    <submittedName>
        <fullName evidence="2">Uncharacterized protein</fullName>
    </submittedName>
</protein>
<feature type="region of interest" description="Disordered" evidence="1">
    <location>
        <begin position="44"/>
        <end position="68"/>
    </location>
</feature>
<evidence type="ECO:0000313" key="2">
    <source>
        <dbReference type="EMBL" id="KAK8389573.1"/>
    </source>
</evidence>
<keyword evidence="3" id="KW-1185">Reference proteome</keyword>
<feature type="compositionally biased region" description="Polar residues" evidence="1">
    <location>
        <begin position="57"/>
        <end position="68"/>
    </location>
</feature>
<dbReference type="AlphaFoldDB" id="A0AAW0TQY2"/>
<name>A0AAW0TQY2_SCYPA</name>
<organism evidence="2 3">
    <name type="scientific">Scylla paramamosain</name>
    <name type="common">Mud crab</name>
    <dbReference type="NCBI Taxonomy" id="85552"/>
    <lineage>
        <taxon>Eukaryota</taxon>
        <taxon>Metazoa</taxon>
        <taxon>Ecdysozoa</taxon>
        <taxon>Arthropoda</taxon>
        <taxon>Crustacea</taxon>
        <taxon>Multicrustacea</taxon>
        <taxon>Malacostraca</taxon>
        <taxon>Eumalacostraca</taxon>
        <taxon>Eucarida</taxon>
        <taxon>Decapoda</taxon>
        <taxon>Pleocyemata</taxon>
        <taxon>Brachyura</taxon>
        <taxon>Eubrachyura</taxon>
        <taxon>Portunoidea</taxon>
        <taxon>Portunidae</taxon>
        <taxon>Portuninae</taxon>
        <taxon>Scylla</taxon>
    </lineage>
</organism>
<sequence>MEDVVEWRCVLVLSISECPKIPPLLVPSTASCSYTHSTSLLQVSPRHDPDSLGFDSRGSQVSSVDRGE</sequence>
<accession>A0AAW0TQY2</accession>
<evidence type="ECO:0000313" key="3">
    <source>
        <dbReference type="Proteomes" id="UP001487740"/>
    </source>
</evidence>